<dbReference type="SUPFAM" id="SSF55257">
    <property type="entry name" value="RBP11-like subunits of RNA polymerase"/>
    <property type="match status" value="1"/>
</dbReference>
<organism evidence="10 11">
    <name type="scientific">Monodon monoceros</name>
    <name type="common">Narwhal</name>
    <name type="synonym">Ceratodon monodon</name>
    <dbReference type="NCBI Taxonomy" id="40151"/>
    <lineage>
        <taxon>Eukaryota</taxon>
        <taxon>Metazoa</taxon>
        <taxon>Chordata</taxon>
        <taxon>Craniata</taxon>
        <taxon>Vertebrata</taxon>
        <taxon>Euteleostomi</taxon>
        <taxon>Mammalia</taxon>
        <taxon>Eutheria</taxon>
        <taxon>Laurasiatheria</taxon>
        <taxon>Artiodactyla</taxon>
        <taxon>Whippomorpha</taxon>
        <taxon>Cetacea</taxon>
        <taxon>Odontoceti</taxon>
        <taxon>Monodontidae</taxon>
        <taxon>Monodon</taxon>
    </lineage>
</organism>
<dbReference type="Proteomes" id="UP000694561">
    <property type="component" value="Unplaced"/>
</dbReference>
<dbReference type="InterPro" id="IPR033898">
    <property type="entry name" value="RNAP_AC19"/>
</dbReference>
<evidence type="ECO:0000313" key="11">
    <source>
        <dbReference type="Proteomes" id="UP000694561"/>
    </source>
</evidence>
<dbReference type="GO" id="GO:0005736">
    <property type="term" value="C:RNA polymerase I complex"/>
    <property type="evidence" value="ECO:0007669"/>
    <property type="project" value="TreeGrafter"/>
</dbReference>
<dbReference type="InterPro" id="IPR008193">
    <property type="entry name" value="RNA_pol_Rpb11_13-16kDa_CS"/>
</dbReference>
<reference evidence="10" key="1">
    <citation type="submission" date="2025-08" db="UniProtKB">
        <authorList>
            <consortium name="Ensembl"/>
        </authorList>
    </citation>
    <scope>IDENTIFICATION</scope>
</reference>
<evidence type="ECO:0000256" key="2">
    <source>
        <dbReference type="ARBA" id="ARBA00022079"/>
    </source>
</evidence>
<dbReference type="GO" id="GO:0005666">
    <property type="term" value="C:RNA polymerase III complex"/>
    <property type="evidence" value="ECO:0007669"/>
    <property type="project" value="TreeGrafter"/>
</dbReference>
<evidence type="ECO:0000256" key="3">
    <source>
        <dbReference type="ARBA" id="ARBA00022478"/>
    </source>
</evidence>
<name>A0A8C6CDU0_MONMO</name>
<comment type="subcellular location">
    <subcellularLocation>
        <location evidence="1">Nucleus</location>
    </subcellularLocation>
</comment>
<dbReference type="Gene3D" id="3.30.1360.10">
    <property type="entry name" value="RNA polymerase, RBP11-like subunit"/>
    <property type="match status" value="1"/>
</dbReference>
<dbReference type="GO" id="GO:0003899">
    <property type="term" value="F:DNA-directed RNA polymerase activity"/>
    <property type="evidence" value="ECO:0007669"/>
    <property type="project" value="InterPro"/>
</dbReference>
<dbReference type="GO" id="GO:0006383">
    <property type="term" value="P:transcription by RNA polymerase III"/>
    <property type="evidence" value="ECO:0007669"/>
    <property type="project" value="TreeGrafter"/>
</dbReference>
<accession>A0A8C6CDU0</accession>
<keyword evidence="3" id="KW-0240">DNA-directed RNA polymerase</keyword>
<dbReference type="GO" id="GO:0055029">
    <property type="term" value="C:nuclear DNA-directed RNA polymerase complex"/>
    <property type="evidence" value="ECO:0007669"/>
    <property type="project" value="UniProtKB-ARBA"/>
</dbReference>
<dbReference type="InterPro" id="IPR009025">
    <property type="entry name" value="RBP11-like_dimer"/>
</dbReference>
<dbReference type="GO" id="GO:0006362">
    <property type="term" value="P:transcription elongation by RNA polymerase I"/>
    <property type="evidence" value="ECO:0007669"/>
    <property type="project" value="TreeGrafter"/>
</dbReference>
<dbReference type="Pfam" id="PF13656">
    <property type="entry name" value="RNA_pol_L_2"/>
    <property type="match status" value="1"/>
</dbReference>
<dbReference type="CDD" id="cd07029">
    <property type="entry name" value="RNAP_I_III_AC19"/>
    <property type="match status" value="1"/>
</dbReference>
<dbReference type="HAMAP" id="MF_00261">
    <property type="entry name" value="RNApol_arch_Rpo11"/>
    <property type="match status" value="1"/>
</dbReference>
<feature type="region of interest" description="Disordered" evidence="8">
    <location>
        <begin position="1"/>
        <end position="125"/>
    </location>
</feature>
<keyword evidence="4" id="KW-0804">Transcription</keyword>
<evidence type="ECO:0000256" key="5">
    <source>
        <dbReference type="ARBA" id="ARBA00023242"/>
    </source>
</evidence>
<evidence type="ECO:0000256" key="8">
    <source>
        <dbReference type="SAM" id="MobiDB-lite"/>
    </source>
</evidence>
<protein>
    <recommendedName>
        <fullName evidence="2">DNA-directed RNA polymerases I and III subunit RPAC2</fullName>
    </recommendedName>
    <alternativeName>
        <fullName evidence="7">DNA-directed RNA polymerase I subunit D</fullName>
    </alternativeName>
</protein>
<keyword evidence="5" id="KW-0539">Nucleus</keyword>
<dbReference type="InterPro" id="IPR036603">
    <property type="entry name" value="RBP11-like"/>
</dbReference>
<evidence type="ECO:0000256" key="6">
    <source>
        <dbReference type="ARBA" id="ARBA00025751"/>
    </source>
</evidence>
<feature type="domain" description="DNA-directed RNA polymerase RBP11-like dimerisation" evidence="9">
    <location>
        <begin position="215"/>
        <end position="288"/>
    </location>
</feature>
<dbReference type="PANTHER" id="PTHR13946">
    <property type="entry name" value="DNA-DIRECTED RNA POLYMERASE I,II,III"/>
    <property type="match status" value="1"/>
</dbReference>
<evidence type="ECO:0000313" key="10">
    <source>
        <dbReference type="Ensembl" id="ENSMMNP00015028655.1"/>
    </source>
</evidence>
<dbReference type="InterPro" id="IPR022905">
    <property type="entry name" value="Rpo11-like"/>
</dbReference>
<comment type="similarity">
    <text evidence="6">Belongs to the archaeal Rpo11/eukaryotic RPB11/RPC19 RNA polymerase subunit family.</text>
</comment>
<evidence type="ECO:0000256" key="4">
    <source>
        <dbReference type="ARBA" id="ARBA00023163"/>
    </source>
</evidence>
<dbReference type="AlphaFoldDB" id="A0A8C6CDU0"/>
<dbReference type="Ensembl" id="ENSMMNT00015031499.1">
    <property type="protein sequence ID" value="ENSMMNP00015028655.1"/>
    <property type="gene ID" value="ENSMMNG00015020896.1"/>
</dbReference>
<feature type="compositionally biased region" description="Basic residues" evidence="8">
    <location>
        <begin position="32"/>
        <end position="48"/>
    </location>
</feature>
<proteinExistence type="inferred from homology"/>
<gene>
    <name evidence="10" type="primary">LOC114888306</name>
</gene>
<evidence type="ECO:0000256" key="1">
    <source>
        <dbReference type="ARBA" id="ARBA00004123"/>
    </source>
</evidence>
<sequence length="309" mass="33736">TPPSPGGEVLPGINPVTHRASSKSERGPILAPRRKVIWGRQVRPRPLRHHLEGRCQGLSSGAHWPVSASGRGRSPTAPVSRLALRADSLGSAGEPLRPGRRPPRAGGGARGRGSEAESPRPAQWPGPAAPLRLLLLPSVRAPPVSPSFLRRLLASRYGAAPPASQHHLRIPEVAPAMEDDQELERKISGLKTPMAEGERKTALEMVQAAGTDRHCVTFVLHEEDHTLGNSLRYMIMKNPEVEFCGYTTTHPSESKINLRIQTRGALPAVEPFQRGLTELMNVCQHVLDKFEASIKEYKDQKASRNEATF</sequence>
<dbReference type="GO" id="GO:0046983">
    <property type="term" value="F:protein dimerization activity"/>
    <property type="evidence" value="ECO:0007669"/>
    <property type="project" value="InterPro"/>
</dbReference>
<dbReference type="FunFam" id="3.30.1360.10:FF:000006">
    <property type="entry name" value="DNA-directed RNA polymerases I and III subunit RPAC2"/>
    <property type="match status" value="1"/>
</dbReference>
<reference evidence="10" key="2">
    <citation type="submission" date="2025-09" db="UniProtKB">
        <authorList>
            <consortium name="Ensembl"/>
        </authorList>
    </citation>
    <scope>IDENTIFICATION</scope>
</reference>
<dbReference type="GO" id="GO:0003677">
    <property type="term" value="F:DNA binding"/>
    <property type="evidence" value="ECO:0007669"/>
    <property type="project" value="InterPro"/>
</dbReference>
<evidence type="ECO:0000259" key="9">
    <source>
        <dbReference type="Pfam" id="PF13656"/>
    </source>
</evidence>
<dbReference type="PROSITE" id="PS01154">
    <property type="entry name" value="RNA_POL_L_13KD"/>
    <property type="match status" value="1"/>
</dbReference>
<dbReference type="GeneTree" id="ENSGT00390000003643"/>
<dbReference type="PANTHER" id="PTHR13946:SF28">
    <property type="entry name" value="DNA-DIRECTED RNA POLYMERASES I AND III SUBUNIT RPAC2"/>
    <property type="match status" value="1"/>
</dbReference>
<evidence type="ECO:0000256" key="7">
    <source>
        <dbReference type="ARBA" id="ARBA00031757"/>
    </source>
</evidence>
<keyword evidence="11" id="KW-1185">Reference proteome</keyword>